<reference evidence="1" key="3">
    <citation type="submission" date="2025-09" db="UniProtKB">
        <authorList>
            <consortium name="Ensembl"/>
        </authorList>
    </citation>
    <scope>IDENTIFICATION</scope>
</reference>
<sequence length="102" mass="11478">MSCTKSTIIISSVLGSVANCPKTFSTAQMYPYHASKVFPRAQCIQRIQVLCPSNKYGNLHAEFRKKLLEEKAVGCPWLHVIWSLTDKDNGMMADWEGSSIPW</sequence>
<reference evidence="1" key="2">
    <citation type="submission" date="2025-08" db="UniProtKB">
        <authorList>
            <consortium name="Ensembl"/>
        </authorList>
    </citation>
    <scope>IDENTIFICATION</scope>
</reference>
<dbReference type="Ensembl" id="ENSSFOT00015017359.2">
    <property type="protein sequence ID" value="ENSSFOP00015017163.1"/>
    <property type="gene ID" value="ENSSFOG00015011058.2"/>
</dbReference>
<protein>
    <submittedName>
        <fullName evidence="1">Uncharacterized protein</fullName>
    </submittedName>
</protein>
<accession>A0A8C9RRM7</accession>
<evidence type="ECO:0000313" key="1">
    <source>
        <dbReference type="Ensembl" id="ENSSFOP00015017163.1"/>
    </source>
</evidence>
<organism evidence="1 2">
    <name type="scientific">Scleropages formosus</name>
    <name type="common">Asian bonytongue</name>
    <name type="synonym">Osteoglossum formosum</name>
    <dbReference type="NCBI Taxonomy" id="113540"/>
    <lineage>
        <taxon>Eukaryota</taxon>
        <taxon>Metazoa</taxon>
        <taxon>Chordata</taxon>
        <taxon>Craniata</taxon>
        <taxon>Vertebrata</taxon>
        <taxon>Euteleostomi</taxon>
        <taxon>Actinopterygii</taxon>
        <taxon>Neopterygii</taxon>
        <taxon>Teleostei</taxon>
        <taxon>Osteoglossocephala</taxon>
        <taxon>Osteoglossomorpha</taxon>
        <taxon>Osteoglossiformes</taxon>
        <taxon>Osteoglossidae</taxon>
        <taxon>Scleropages</taxon>
    </lineage>
</organism>
<proteinExistence type="predicted"/>
<evidence type="ECO:0000313" key="2">
    <source>
        <dbReference type="Proteomes" id="UP000694397"/>
    </source>
</evidence>
<dbReference type="GeneTree" id="ENSGT00940000182363"/>
<dbReference type="AlphaFoldDB" id="A0A8C9RRM7"/>
<name>A0A8C9RRM7_SCLFO</name>
<keyword evidence="2" id="KW-1185">Reference proteome</keyword>
<dbReference type="Proteomes" id="UP000694397">
    <property type="component" value="Chromosome 1"/>
</dbReference>
<reference evidence="1 2" key="1">
    <citation type="submission" date="2019-04" db="EMBL/GenBank/DDBJ databases">
        <authorList>
            <consortium name="Wellcome Sanger Institute Data Sharing"/>
        </authorList>
    </citation>
    <scope>NUCLEOTIDE SEQUENCE [LARGE SCALE GENOMIC DNA]</scope>
</reference>